<dbReference type="CDD" id="cd07995">
    <property type="entry name" value="TPK"/>
    <property type="match status" value="1"/>
</dbReference>
<evidence type="ECO:0000313" key="10">
    <source>
        <dbReference type="Proteomes" id="UP000193560"/>
    </source>
</evidence>
<gene>
    <name evidence="9" type="ORF">BCR42DRAFT_330230</name>
</gene>
<proteinExistence type="inferred from homology"/>
<dbReference type="GO" id="GO:0006772">
    <property type="term" value="P:thiamine metabolic process"/>
    <property type="evidence" value="ECO:0007669"/>
    <property type="project" value="InterPro"/>
</dbReference>
<keyword evidence="4 7" id="KW-0547">Nucleotide-binding</keyword>
<dbReference type="Gene3D" id="3.40.50.10240">
    <property type="entry name" value="Thiamin pyrophosphokinase, catalytic domain"/>
    <property type="match status" value="1"/>
</dbReference>
<comment type="catalytic activity">
    <reaction evidence="7">
        <text>thiamine + ATP = thiamine diphosphate + AMP + H(+)</text>
        <dbReference type="Rhea" id="RHEA:11576"/>
        <dbReference type="ChEBI" id="CHEBI:15378"/>
        <dbReference type="ChEBI" id="CHEBI:18385"/>
        <dbReference type="ChEBI" id="CHEBI:30616"/>
        <dbReference type="ChEBI" id="CHEBI:58937"/>
        <dbReference type="ChEBI" id="CHEBI:456215"/>
    </reaction>
</comment>
<dbReference type="AlphaFoldDB" id="A0A1X2IC62"/>
<keyword evidence="3 7" id="KW-0808">Transferase</keyword>
<evidence type="ECO:0000256" key="3">
    <source>
        <dbReference type="ARBA" id="ARBA00022679"/>
    </source>
</evidence>
<comment type="caution">
    <text evidence="9">The sequence shown here is derived from an EMBL/GenBank/DDBJ whole genome shotgun (WGS) entry which is preliminary data.</text>
</comment>
<protein>
    <recommendedName>
        <fullName evidence="7">Thiamine pyrophosphokinase</fullName>
        <ecNumber evidence="7">2.7.6.2</ecNumber>
    </recommendedName>
</protein>
<evidence type="ECO:0000256" key="2">
    <source>
        <dbReference type="ARBA" id="ARBA00006785"/>
    </source>
</evidence>
<comment type="similarity">
    <text evidence="2 7">Belongs to the thiamine pyrophosphokinase family.</text>
</comment>
<dbReference type="GO" id="GO:0016301">
    <property type="term" value="F:kinase activity"/>
    <property type="evidence" value="ECO:0007669"/>
    <property type="project" value="UniProtKB-UniRule"/>
</dbReference>
<keyword evidence="10" id="KW-1185">Reference proteome</keyword>
<dbReference type="PIRSF" id="PIRSF031057">
    <property type="entry name" value="Thiamin_pyrophosphokinase"/>
    <property type="match status" value="1"/>
</dbReference>
<organism evidence="9 10">
    <name type="scientific">Absidia repens</name>
    <dbReference type="NCBI Taxonomy" id="90262"/>
    <lineage>
        <taxon>Eukaryota</taxon>
        <taxon>Fungi</taxon>
        <taxon>Fungi incertae sedis</taxon>
        <taxon>Mucoromycota</taxon>
        <taxon>Mucoromycotina</taxon>
        <taxon>Mucoromycetes</taxon>
        <taxon>Mucorales</taxon>
        <taxon>Cunninghamellaceae</taxon>
        <taxon>Absidia</taxon>
    </lineage>
</organism>
<dbReference type="PANTHER" id="PTHR13622">
    <property type="entry name" value="THIAMIN PYROPHOSPHOKINASE"/>
    <property type="match status" value="1"/>
</dbReference>
<dbReference type="UniPathway" id="UPA00060">
    <property type="reaction ID" value="UER00597"/>
</dbReference>
<accession>A0A1X2IC62</accession>
<name>A0A1X2IC62_9FUNG</name>
<dbReference type="InterPro" id="IPR036371">
    <property type="entry name" value="TPK_B1-bd_sf"/>
</dbReference>
<evidence type="ECO:0000259" key="8">
    <source>
        <dbReference type="SMART" id="SM00983"/>
    </source>
</evidence>
<dbReference type="FunFam" id="2.60.120.320:FF:000001">
    <property type="entry name" value="Thiamine pyrophosphokinase"/>
    <property type="match status" value="1"/>
</dbReference>
<evidence type="ECO:0000256" key="5">
    <source>
        <dbReference type="ARBA" id="ARBA00022777"/>
    </source>
</evidence>
<dbReference type="FunFam" id="3.40.50.10240:FF:000006">
    <property type="entry name" value="Thiamin pyrophosphokinase 1"/>
    <property type="match status" value="1"/>
</dbReference>
<dbReference type="InterPro" id="IPR007373">
    <property type="entry name" value="Thiamin_PyroPKinase_B1-bd"/>
</dbReference>
<dbReference type="InterPro" id="IPR016966">
    <property type="entry name" value="Thiamin_pyrophosphokinase_euk"/>
</dbReference>
<comment type="pathway">
    <text evidence="1 7">Cofactor biosynthesis; thiamine diphosphate biosynthesis; thiamine diphosphate from thiamine: step 1/1.</text>
</comment>
<dbReference type="Gene3D" id="2.60.120.320">
    <property type="entry name" value="Thiamin pyrophosphokinase, thiamin-binding domain"/>
    <property type="match status" value="1"/>
</dbReference>
<dbReference type="InterPro" id="IPR006282">
    <property type="entry name" value="Thi_PPkinase"/>
</dbReference>
<dbReference type="Pfam" id="PF04265">
    <property type="entry name" value="TPK_B1_binding"/>
    <property type="match status" value="1"/>
</dbReference>
<dbReference type="EMBL" id="MCGE01000016">
    <property type="protein sequence ID" value="ORZ13693.1"/>
    <property type="molecule type" value="Genomic_DNA"/>
</dbReference>
<dbReference type="InterPro" id="IPR007371">
    <property type="entry name" value="TPK_catalytic"/>
</dbReference>
<dbReference type="SUPFAM" id="SSF63862">
    <property type="entry name" value="Thiamin pyrophosphokinase, substrate-binding domain"/>
    <property type="match status" value="1"/>
</dbReference>
<dbReference type="GO" id="GO:0005524">
    <property type="term" value="F:ATP binding"/>
    <property type="evidence" value="ECO:0007669"/>
    <property type="project" value="UniProtKB-UniRule"/>
</dbReference>
<keyword evidence="6 7" id="KW-0067">ATP-binding</keyword>
<dbReference type="SUPFAM" id="SSF63999">
    <property type="entry name" value="Thiamin pyrophosphokinase, catalytic domain"/>
    <property type="match status" value="1"/>
</dbReference>
<dbReference type="EC" id="2.7.6.2" evidence="7"/>
<feature type="domain" description="Thiamin pyrophosphokinase thiamin-binding" evidence="8">
    <location>
        <begin position="181"/>
        <end position="246"/>
    </location>
</feature>
<dbReference type="Proteomes" id="UP000193560">
    <property type="component" value="Unassembled WGS sequence"/>
</dbReference>
<dbReference type="PANTHER" id="PTHR13622:SF8">
    <property type="entry name" value="THIAMIN PYROPHOSPHOKINASE 1"/>
    <property type="match status" value="1"/>
</dbReference>
<dbReference type="OrthoDB" id="25149at2759"/>
<reference evidence="9 10" key="1">
    <citation type="submission" date="2016-07" db="EMBL/GenBank/DDBJ databases">
        <title>Pervasive Adenine N6-methylation of Active Genes in Fungi.</title>
        <authorList>
            <consortium name="DOE Joint Genome Institute"/>
            <person name="Mondo S.J."/>
            <person name="Dannebaum R.O."/>
            <person name="Kuo R.C."/>
            <person name="Labutti K."/>
            <person name="Haridas S."/>
            <person name="Kuo A."/>
            <person name="Salamov A."/>
            <person name="Ahrendt S.R."/>
            <person name="Lipzen A."/>
            <person name="Sullivan W."/>
            <person name="Andreopoulos W.B."/>
            <person name="Clum A."/>
            <person name="Lindquist E."/>
            <person name="Daum C."/>
            <person name="Ramamoorthy G.K."/>
            <person name="Gryganskyi A."/>
            <person name="Culley D."/>
            <person name="Magnuson J.K."/>
            <person name="James T.Y."/>
            <person name="O'Malley M.A."/>
            <person name="Stajich J.E."/>
            <person name="Spatafora J.W."/>
            <person name="Visel A."/>
            <person name="Grigoriev I.V."/>
        </authorList>
    </citation>
    <scope>NUCLEOTIDE SEQUENCE [LARGE SCALE GENOMIC DNA]</scope>
    <source>
        <strain evidence="9 10">NRRL 1336</strain>
    </source>
</reference>
<dbReference type="GO" id="GO:0009229">
    <property type="term" value="P:thiamine diphosphate biosynthetic process"/>
    <property type="evidence" value="ECO:0007669"/>
    <property type="project" value="UniProtKB-UniRule"/>
</dbReference>
<evidence type="ECO:0000256" key="1">
    <source>
        <dbReference type="ARBA" id="ARBA00005078"/>
    </source>
</evidence>
<dbReference type="NCBIfam" id="TIGR01378">
    <property type="entry name" value="thi_PPkinase"/>
    <property type="match status" value="1"/>
</dbReference>
<evidence type="ECO:0000256" key="7">
    <source>
        <dbReference type="PIRNR" id="PIRNR031057"/>
    </source>
</evidence>
<dbReference type="STRING" id="90262.A0A1X2IC62"/>
<dbReference type="SMART" id="SM00983">
    <property type="entry name" value="TPK_B1_binding"/>
    <property type="match status" value="1"/>
</dbReference>
<dbReference type="GO" id="GO:0004788">
    <property type="term" value="F:thiamine diphosphokinase activity"/>
    <property type="evidence" value="ECO:0007669"/>
    <property type="project" value="UniProtKB-UniRule"/>
</dbReference>
<evidence type="ECO:0000313" key="9">
    <source>
        <dbReference type="EMBL" id="ORZ13693.1"/>
    </source>
</evidence>
<evidence type="ECO:0000256" key="6">
    <source>
        <dbReference type="ARBA" id="ARBA00022840"/>
    </source>
</evidence>
<dbReference type="GO" id="GO:0030975">
    <property type="term" value="F:thiamine binding"/>
    <property type="evidence" value="ECO:0007669"/>
    <property type="project" value="UniProtKB-UniRule"/>
</dbReference>
<evidence type="ECO:0000256" key="4">
    <source>
        <dbReference type="ARBA" id="ARBA00022741"/>
    </source>
</evidence>
<keyword evidence="5 7" id="KW-0418">Kinase</keyword>
<sequence>MNKLNAITQWRPANILSATIEPKPFCLIVLNQPLTKLDTFRQLWNNASFKFVADGGSNRLYDAFQDDVKSLEKYLPDEIRGDLDSIRPEVQDYYTSKNVTITKVDDQNSTDFMKCMDLLKEKEKEVNQMVSLFDVVAMPALGGRFDQTIASINMLYFMKDQVERKVILVSDENLTVLLDKGSHHIHCLRDLEGPTCGVMPIGSPATITTKGLKWNLENHKCFFGGMVSTSNVIDSDLIEIETDAPLVWTTEIKDSK</sequence>
<dbReference type="Pfam" id="PF04263">
    <property type="entry name" value="TPK_catalytic"/>
    <property type="match status" value="1"/>
</dbReference>
<dbReference type="InterPro" id="IPR036759">
    <property type="entry name" value="TPK_catalytic_sf"/>
</dbReference>